<comment type="caution">
    <text evidence="2">The sequence shown here is derived from an EMBL/GenBank/DDBJ whole genome shotgun (WGS) entry which is preliminary data.</text>
</comment>
<accession>A0A314ZLR2</accession>
<reference evidence="2 3" key="1">
    <citation type="submission" date="2018-02" db="EMBL/GenBank/DDBJ databases">
        <title>Draft genome of wild Prunus yedoensis var. nudiflora.</title>
        <authorList>
            <person name="Baek S."/>
            <person name="Kim J.-H."/>
            <person name="Choi K."/>
            <person name="Kim G.-B."/>
            <person name="Cho A."/>
            <person name="Jang H."/>
            <person name="Shin C.-H."/>
            <person name="Yu H.-J."/>
            <person name="Mun J.-H."/>
        </authorList>
    </citation>
    <scope>NUCLEOTIDE SEQUENCE [LARGE SCALE GENOMIC DNA]</scope>
    <source>
        <strain evidence="3">cv. Jeju island</strain>
        <tissue evidence="2">Leaf</tissue>
    </source>
</reference>
<keyword evidence="3" id="KW-1185">Reference proteome</keyword>
<dbReference type="Proteomes" id="UP000250321">
    <property type="component" value="Unassembled WGS sequence"/>
</dbReference>
<organism evidence="2 3">
    <name type="scientific">Prunus yedoensis var. nudiflora</name>
    <dbReference type="NCBI Taxonomy" id="2094558"/>
    <lineage>
        <taxon>Eukaryota</taxon>
        <taxon>Viridiplantae</taxon>
        <taxon>Streptophyta</taxon>
        <taxon>Embryophyta</taxon>
        <taxon>Tracheophyta</taxon>
        <taxon>Spermatophyta</taxon>
        <taxon>Magnoliopsida</taxon>
        <taxon>eudicotyledons</taxon>
        <taxon>Gunneridae</taxon>
        <taxon>Pentapetalae</taxon>
        <taxon>rosids</taxon>
        <taxon>fabids</taxon>
        <taxon>Rosales</taxon>
        <taxon>Rosaceae</taxon>
        <taxon>Amygdaloideae</taxon>
        <taxon>Amygdaleae</taxon>
        <taxon>Prunus</taxon>
    </lineage>
</organism>
<evidence type="ECO:0000313" key="3">
    <source>
        <dbReference type="Proteomes" id="UP000250321"/>
    </source>
</evidence>
<dbReference type="EMBL" id="PJQY01000024">
    <property type="protein sequence ID" value="PQQ20885.1"/>
    <property type="molecule type" value="Genomic_DNA"/>
</dbReference>
<feature type="compositionally biased region" description="Basic and acidic residues" evidence="1">
    <location>
        <begin position="1"/>
        <end position="15"/>
    </location>
</feature>
<dbReference type="AlphaFoldDB" id="A0A314ZLR2"/>
<name>A0A314ZLR2_PRUYE</name>
<gene>
    <name evidence="2" type="ORF">Pyn_22209</name>
</gene>
<sequence>MKDRDTQEETYKDTQEDMEDTCKAASVNRFERAPLAETTPENSRSGYRDWRVRYEIRRF</sequence>
<protein>
    <submittedName>
        <fullName evidence="2">Uncharacterized protein</fullName>
    </submittedName>
</protein>
<proteinExistence type="predicted"/>
<evidence type="ECO:0000256" key="1">
    <source>
        <dbReference type="SAM" id="MobiDB-lite"/>
    </source>
</evidence>
<evidence type="ECO:0000313" key="2">
    <source>
        <dbReference type="EMBL" id="PQQ20885.1"/>
    </source>
</evidence>
<feature type="region of interest" description="Disordered" evidence="1">
    <location>
        <begin position="1"/>
        <end position="20"/>
    </location>
</feature>